<dbReference type="RefSeq" id="WP_072899790.1">
    <property type="nucleotide sequence ID" value="NZ_FQXB01000001.1"/>
</dbReference>
<proteinExistence type="predicted"/>
<dbReference type="STRING" id="1508389.SAMN05444003_1053"/>
<reference evidence="7 8" key="1">
    <citation type="submission" date="2016-11" db="EMBL/GenBank/DDBJ databases">
        <authorList>
            <person name="Jaros S."/>
            <person name="Januszkiewicz K."/>
            <person name="Wedrychowicz H."/>
        </authorList>
    </citation>
    <scope>NUCLEOTIDE SEQUENCE [LARGE SCALE GENOMIC DNA]</scope>
    <source>
        <strain evidence="7 8">DSM 28715</strain>
    </source>
</reference>
<evidence type="ECO:0000256" key="1">
    <source>
        <dbReference type="ARBA" id="ARBA00004651"/>
    </source>
</evidence>
<dbReference type="EMBL" id="FQXB01000001">
    <property type="protein sequence ID" value="SHG81430.1"/>
    <property type="molecule type" value="Genomic_DNA"/>
</dbReference>
<evidence type="ECO:0000256" key="2">
    <source>
        <dbReference type="ARBA" id="ARBA00022475"/>
    </source>
</evidence>
<dbReference type="AlphaFoldDB" id="A0A1M5MVS6"/>
<sequence length="281" mass="30435">MRNFFVKGYDLAWAVLQTAGDRQLAFIAAGVSFFGVFSIFPGIAAVIAIFGLVADPTVVADQFQYFEELIPEPIYNMIWDQISRLLGASSETLGWATFVSTTLAIWSARAGVSGLVRGLNAIADEPPRNGVFQAVFALGLTVILMAMALVAIGLFVFAPIILTFFPWTGDGALRLEIMRWVIGLSVLFAALSLLYRFGPNQKDARIRWVTAGAGFVIVMFVAASSGLTYYLANFGRYNEIYGSIGAVIALLLWVYMASFLILLGAALNVHVYGGLTGRSVD</sequence>
<evidence type="ECO:0000256" key="3">
    <source>
        <dbReference type="ARBA" id="ARBA00022692"/>
    </source>
</evidence>
<feature type="transmembrane region" description="Helical" evidence="6">
    <location>
        <begin position="177"/>
        <end position="197"/>
    </location>
</feature>
<dbReference type="GO" id="GO:0005886">
    <property type="term" value="C:plasma membrane"/>
    <property type="evidence" value="ECO:0007669"/>
    <property type="project" value="UniProtKB-SubCell"/>
</dbReference>
<keyword evidence="4 6" id="KW-1133">Transmembrane helix</keyword>
<dbReference type="Proteomes" id="UP000184074">
    <property type="component" value="Unassembled WGS sequence"/>
</dbReference>
<evidence type="ECO:0000256" key="5">
    <source>
        <dbReference type="ARBA" id="ARBA00023136"/>
    </source>
</evidence>
<feature type="transmembrane region" description="Helical" evidence="6">
    <location>
        <begin position="244"/>
        <end position="269"/>
    </location>
</feature>
<organism evidence="7 8">
    <name type="scientific">Cognatiyoonia sediminum</name>
    <dbReference type="NCBI Taxonomy" id="1508389"/>
    <lineage>
        <taxon>Bacteria</taxon>
        <taxon>Pseudomonadati</taxon>
        <taxon>Pseudomonadota</taxon>
        <taxon>Alphaproteobacteria</taxon>
        <taxon>Rhodobacterales</taxon>
        <taxon>Paracoccaceae</taxon>
        <taxon>Cognatiyoonia</taxon>
    </lineage>
</organism>
<evidence type="ECO:0000313" key="8">
    <source>
        <dbReference type="Proteomes" id="UP000184074"/>
    </source>
</evidence>
<feature type="transmembrane region" description="Helical" evidence="6">
    <location>
        <begin position="132"/>
        <end position="165"/>
    </location>
</feature>
<protein>
    <submittedName>
        <fullName evidence="7">Membrane protein</fullName>
    </submittedName>
</protein>
<keyword evidence="8" id="KW-1185">Reference proteome</keyword>
<dbReference type="PIRSF" id="PIRSF035875">
    <property type="entry name" value="RNase_BN"/>
    <property type="match status" value="1"/>
</dbReference>
<dbReference type="Pfam" id="PF03631">
    <property type="entry name" value="Virul_fac_BrkB"/>
    <property type="match status" value="1"/>
</dbReference>
<keyword evidence="2" id="KW-1003">Cell membrane</keyword>
<dbReference type="NCBIfam" id="TIGR00765">
    <property type="entry name" value="yihY_not_rbn"/>
    <property type="match status" value="1"/>
</dbReference>
<evidence type="ECO:0000313" key="7">
    <source>
        <dbReference type="EMBL" id="SHG81430.1"/>
    </source>
</evidence>
<feature type="transmembrane region" description="Helical" evidence="6">
    <location>
        <begin position="209"/>
        <end position="232"/>
    </location>
</feature>
<feature type="transmembrane region" description="Helical" evidence="6">
    <location>
        <begin position="93"/>
        <end position="112"/>
    </location>
</feature>
<keyword evidence="3 6" id="KW-0812">Transmembrane</keyword>
<feature type="transmembrane region" description="Helical" evidence="6">
    <location>
        <begin position="24"/>
        <end position="53"/>
    </location>
</feature>
<keyword evidence="5 6" id="KW-0472">Membrane</keyword>
<evidence type="ECO:0000256" key="6">
    <source>
        <dbReference type="SAM" id="Phobius"/>
    </source>
</evidence>
<accession>A0A1M5MVS6</accession>
<comment type="subcellular location">
    <subcellularLocation>
        <location evidence="1">Cell membrane</location>
        <topology evidence="1">Multi-pass membrane protein</topology>
    </subcellularLocation>
</comment>
<evidence type="ECO:0000256" key="4">
    <source>
        <dbReference type="ARBA" id="ARBA00022989"/>
    </source>
</evidence>
<dbReference type="PANTHER" id="PTHR30213">
    <property type="entry name" value="INNER MEMBRANE PROTEIN YHJD"/>
    <property type="match status" value="1"/>
</dbReference>
<dbReference type="PANTHER" id="PTHR30213:SF0">
    <property type="entry name" value="UPF0761 MEMBRANE PROTEIN YIHY"/>
    <property type="match status" value="1"/>
</dbReference>
<gene>
    <name evidence="7" type="ORF">SAMN05444003_1053</name>
</gene>
<dbReference type="OrthoDB" id="9781030at2"/>
<name>A0A1M5MVS6_9RHOB</name>
<dbReference type="InterPro" id="IPR017039">
    <property type="entry name" value="Virul_fac_BrkB"/>
</dbReference>